<reference evidence="6" key="2">
    <citation type="submission" date="2025-08" db="UniProtKB">
        <authorList>
            <consortium name="RefSeq"/>
        </authorList>
    </citation>
    <scope>IDENTIFICATION</scope>
    <source>
        <tissue evidence="6">Leaf</tissue>
    </source>
</reference>
<feature type="domain" description="DUF4218" evidence="3">
    <location>
        <begin position="682"/>
        <end position="751"/>
    </location>
</feature>
<evidence type="ECO:0000259" key="3">
    <source>
        <dbReference type="Pfam" id="PF13960"/>
    </source>
</evidence>
<dbReference type="InterPro" id="IPR029480">
    <property type="entry name" value="Transpos_assoc"/>
</dbReference>
<dbReference type="GeneID" id="110789975"/>
<dbReference type="PANTHER" id="PTHR10775">
    <property type="entry name" value="OS08G0208400 PROTEIN"/>
    <property type="match status" value="1"/>
</dbReference>
<evidence type="ECO:0000313" key="6">
    <source>
        <dbReference type="RefSeq" id="XP_056685853.1"/>
    </source>
</evidence>
<dbReference type="Proteomes" id="UP000813463">
    <property type="component" value="Chromosome 5"/>
</dbReference>
<dbReference type="Pfam" id="PF13960">
    <property type="entry name" value="DUF4218"/>
    <property type="match status" value="1"/>
</dbReference>
<evidence type="ECO:0000259" key="2">
    <source>
        <dbReference type="Pfam" id="PF13952"/>
    </source>
</evidence>
<evidence type="ECO:0000256" key="1">
    <source>
        <dbReference type="SAM" id="MobiDB-lite"/>
    </source>
</evidence>
<accession>A0ABM3QR68</accession>
<protein>
    <submittedName>
        <fullName evidence="6">Uncharacterized protein</fullName>
    </submittedName>
</protein>
<reference evidence="5" key="1">
    <citation type="journal article" date="2021" name="Nat. Commun.">
        <title>Genomic analyses provide insights into spinach domestication and the genetic basis of agronomic traits.</title>
        <authorList>
            <person name="Cai X."/>
            <person name="Sun X."/>
            <person name="Xu C."/>
            <person name="Sun H."/>
            <person name="Wang X."/>
            <person name="Ge C."/>
            <person name="Zhang Z."/>
            <person name="Wang Q."/>
            <person name="Fei Z."/>
            <person name="Jiao C."/>
            <person name="Wang Q."/>
        </authorList>
    </citation>
    <scope>NUCLEOTIDE SEQUENCE [LARGE SCALE GENOMIC DNA]</scope>
    <source>
        <strain evidence="5">cv. Varoflay</strain>
    </source>
</reference>
<organism evidence="5 6">
    <name type="scientific">Spinacia oleracea</name>
    <name type="common">Spinach</name>
    <dbReference type="NCBI Taxonomy" id="3562"/>
    <lineage>
        <taxon>Eukaryota</taxon>
        <taxon>Viridiplantae</taxon>
        <taxon>Streptophyta</taxon>
        <taxon>Embryophyta</taxon>
        <taxon>Tracheophyta</taxon>
        <taxon>Spermatophyta</taxon>
        <taxon>Magnoliopsida</taxon>
        <taxon>eudicotyledons</taxon>
        <taxon>Gunneridae</taxon>
        <taxon>Pentapetalae</taxon>
        <taxon>Caryophyllales</taxon>
        <taxon>Chenopodiaceae</taxon>
        <taxon>Chenopodioideae</taxon>
        <taxon>Anserineae</taxon>
        <taxon>Spinacia</taxon>
    </lineage>
</organism>
<dbReference type="InterPro" id="IPR025312">
    <property type="entry name" value="DUF4216"/>
</dbReference>
<dbReference type="InterPro" id="IPR025452">
    <property type="entry name" value="DUF4218"/>
</dbReference>
<feature type="region of interest" description="Disordered" evidence="1">
    <location>
        <begin position="1045"/>
        <end position="1091"/>
    </location>
</feature>
<gene>
    <name evidence="6" type="primary">LOC110789975</name>
</gene>
<dbReference type="PANTHER" id="PTHR10775:SF158">
    <property type="entry name" value="TNP2-LIKE TRANSPOSON PROTEIN"/>
    <property type="match status" value="1"/>
</dbReference>
<proteinExistence type="predicted"/>
<dbReference type="Pfam" id="PF13963">
    <property type="entry name" value="Transpos_assoc"/>
    <property type="match status" value="1"/>
</dbReference>
<evidence type="ECO:0000313" key="5">
    <source>
        <dbReference type="Proteomes" id="UP000813463"/>
    </source>
</evidence>
<evidence type="ECO:0000259" key="4">
    <source>
        <dbReference type="Pfam" id="PF13963"/>
    </source>
</evidence>
<dbReference type="RefSeq" id="XP_056685853.1">
    <property type="nucleotide sequence ID" value="XM_056829875.1"/>
</dbReference>
<sequence>MDISDPLKKRLEWMSCDDRTHTLYINGVKECLDFAFTDLPTGSEIEEEETKVPCPCNRCNNSRHKTREDIFEDLLLNGIVKGYVRWIYHGEYKPPEKRCRVETGDKGRDEIFEMIFDAHEPMSSYDVLDEEVDNHPEHNDIKGLGAFERLLRDAQQRLYSGCDDYSKLLFILEMFQIKCMEGITNKAFTKMLKMYKRVLPKDANVPSTYREARKMVTNLGFDYEKIEACENDCMLFWKESANLEKCSVCDTKRNKTSPKVLRYFPLTPRLQRLFMSRKTANDMRWHKDKRDDDGILRHPADSKAWKHFDESYSSFALESRNVRLGLASDGFNPFGGLRSDYSIWPAVIVVYNLPPWMCMKQPYTMLSLLIPGKSAPGINIDVYLKPLVEELKQLWEFGAKTYDASKNEYFDMHAALLWTINDFPAYANLSGWSTKGYKACPCCMNETSSTRLPNCRKCCYMDHRRFLHVDHKWRNSKSFNGKVERRSRPKKLSGNEILEQVKDLEGMKFGKTFKLPKRKDNWKKKSIFFDLPYWSSLLIRHNLDVMHIEKNVCDNILGTLLDIEGKSKDHIKARHDLKHVNIMKHLAPKLVDGKWHIPAAPYTLSKSQKIAVCKYLEDIKVPDGYSSNFSKCINLDKRKIWGLKTHDCHVLLEELLPLAIRGVSSAKVYEVVTKLSEFFKNLCSKSLKLKDLNDLENHIAITLCEMEKIFLPSFFDVMVHLCVHLAEEAKLAGPVHYRWMYPIERYLNEMETRYNQPERNADHGNDVYKGLSIFSPYGIPLGKAKSRYLSNEELVQAQEYVLKNCDEAELYLSEYTPGSNGKNLQEWFQDRVTTFPEESGDQVIKDLRTLALGPFRGVQCFGGYLANGFRFHTSDIEKKRKNQNSGVMVKGIVESKDIDYYGVLNDIISLQYLDGKRVILFRCDWWDVHKIGRGVKIDKGGVVSVNTRYKWNTSEPFVLMSQAQQVFYVRDGFDPHWLVVVKTHSRHQYDIPENENIEVDEDALQQSDSMSFDDVFLSGDPDLEDIHNPFDGRRDDTDDIIIDANDQNQPKIFDGIENEDDEVDFDEDKDGDDGNDISDGDGEEDDDDDIA</sequence>
<dbReference type="InterPro" id="IPR004242">
    <property type="entry name" value="Transposase_21"/>
</dbReference>
<name>A0ABM3QR68_SPIOL</name>
<feature type="domain" description="Transposase-associated" evidence="4">
    <location>
        <begin position="12"/>
        <end position="91"/>
    </location>
</feature>
<keyword evidence="5" id="KW-1185">Reference proteome</keyword>
<feature type="compositionally biased region" description="Acidic residues" evidence="1">
    <location>
        <begin position="1056"/>
        <end position="1091"/>
    </location>
</feature>
<feature type="domain" description="DUF4216" evidence="2">
    <location>
        <begin position="908"/>
        <end position="980"/>
    </location>
</feature>
<dbReference type="Pfam" id="PF02992">
    <property type="entry name" value="Transposase_21"/>
    <property type="match status" value="1"/>
</dbReference>
<dbReference type="Pfam" id="PF13952">
    <property type="entry name" value="DUF4216"/>
    <property type="match status" value="1"/>
</dbReference>